<evidence type="ECO:0000256" key="1">
    <source>
        <dbReference type="SAM" id="SignalP"/>
    </source>
</evidence>
<organism evidence="2 3">
    <name type="scientific">Roseibium aquae</name>
    <dbReference type="NCBI Taxonomy" id="1323746"/>
    <lineage>
        <taxon>Bacteria</taxon>
        <taxon>Pseudomonadati</taxon>
        <taxon>Pseudomonadota</taxon>
        <taxon>Alphaproteobacteria</taxon>
        <taxon>Hyphomicrobiales</taxon>
        <taxon>Stappiaceae</taxon>
        <taxon>Roseibium</taxon>
    </lineage>
</organism>
<feature type="chain" id="PRO_5037985215" evidence="1">
    <location>
        <begin position="36"/>
        <end position="168"/>
    </location>
</feature>
<sequence length="168" mass="16937">MLSVSHSFPWPKAHFGLFLLAVGASWCATSALAHADGIDCHIYAADYANQYIGSGDPIGDAVRGGMAGAVAGGAWAGESGARRGAQAGGALGVLNNLGSYPGGWQALYDMAYQMCAQQTSGAAMPGFGAPQPIPPMPDCRSRATVNAFSLRDGPGGSITAGSGRTGCR</sequence>
<dbReference type="EMBL" id="BMFA01000003">
    <property type="protein sequence ID" value="GGB41229.1"/>
    <property type="molecule type" value="Genomic_DNA"/>
</dbReference>
<proteinExistence type="predicted"/>
<reference evidence="2" key="1">
    <citation type="journal article" date="2014" name="Int. J. Syst. Evol. Microbiol.">
        <title>Complete genome sequence of Corynebacterium casei LMG S-19264T (=DSM 44701T), isolated from a smear-ripened cheese.</title>
        <authorList>
            <consortium name="US DOE Joint Genome Institute (JGI-PGF)"/>
            <person name="Walter F."/>
            <person name="Albersmeier A."/>
            <person name="Kalinowski J."/>
            <person name="Ruckert C."/>
        </authorList>
    </citation>
    <scope>NUCLEOTIDE SEQUENCE</scope>
    <source>
        <strain evidence="2">CGMCC 1.12426</strain>
    </source>
</reference>
<comment type="caution">
    <text evidence="2">The sequence shown here is derived from an EMBL/GenBank/DDBJ whole genome shotgun (WGS) entry which is preliminary data.</text>
</comment>
<dbReference type="Proteomes" id="UP000605148">
    <property type="component" value="Unassembled WGS sequence"/>
</dbReference>
<dbReference type="RefSeq" id="WP_208998358.1">
    <property type="nucleotide sequence ID" value="NZ_BMFA01000003.1"/>
</dbReference>
<dbReference type="AlphaFoldDB" id="A0A916TDF9"/>
<name>A0A916TDF9_9HYPH</name>
<protein>
    <submittedName>
        <fullName evidence="2">Uncharacterized protein</fullName>
    </submittedName>
</protein>
<evidence type="ECO:0000313" key="2">
    <source>
        <dbReference type="EMBL" id="GGB41229.1"/>
    </source>
</evidence>
<feature type="signal peptide" evidence="1">
    <location>
        <begin position="1"/>
        <end position="35"/>
    </location>
</feature>
<evidence type="ECO:0000313" key="3">
    <source>
        <dbReference type="Proteomes" id="UP000605148"/>
    </source>
</evidence>
<reference evidence="2" key="2">
    <citation type="submission" date="2020-09" db="EMBL/GenBank/DDBJ databases">
        <authorList>
            <person name="Sun Q."/>
            <person name="Zhou Y."/>
        </authorList>
    </citation>
    <scope>NUCLEOTIDE SEQUENCE</scope>
    <source>
        <strain evidence="2">CGMCC 1.12426</strain>
    </source>
</reference>
<accession>A0A916TDF9</accession>
<keyword evidence="1" id="KW-0732">Signal</keyword>
<keyword evidence="3" id="KW-1185">Reference proteome</keyword>
<gene>
    <name evidence="2" type="ORF">GCM10011316_11480</name>
</gene>